<dbReference type="STRING" id="652103.Rpdx1_3638"/>
<keyword evidence="1" id="KW-0472">Membrane</keyword>
<protein>
    <submittedName>
        <fullName evidence="2">Uncharacterized protein</fullName>
    </submittedName>
</protein>
<name>E6VER2_RHOPX</name>
<dbReference type="eggNOG" id="ENOG502ZJXM">
    <property type="taxonomic scope" value="Bacteria"/>
</dbReference>
<dbReference type="HOGENOM" id="CLU_1115101_0_0_5"/>
<dbReference type="Proteomes" id="UP000001402">
    <property type="component" value="Chromosome"/>
</dbReference>
<proteinExistence type="predicted"/>
<reference evidence="2" key="1">
    <citation type="submission" date="2010-12" db="EMBL/GenBank/DDBJ databases">
        <title>Complete sequence of Rhodopseudomonas palustris DX-1.</title>
        <authorList>
            <consortium name="US DOE Joint Genome Institute"/>
            <person name="Lucas S."/>
            <person name="Copeland A."/>
            <person name="Lapidus A."/>
            <person name="Cheng J.-F."/>
            <person name="Goodwin L."/>
            <person name="Pitluck S."/>
            <person name="Misra M."/>
            <person name="Chertkov O."/>
            <person name="Detter J.C."/>
            <person name="Han C."/>
            <person name="Tapia R."/>
            <person name="Land M."/>
            <person name="Hauser L."/>
            <person name="Kyrpides N."/>
            <person name="Ivanova N."/>
            <person name="Ovchinnikova G."/>
            <person name="Logan B."/>
            <person name="Oda Y."/>
            <person name="Harwood C."/>
            <person name="Woyke T."/>
        </authorList>
    </citation>
    <scope>NUCLEOTIDE SEQUENCE [LARGE SCALE GENOMIC DNA]</scope>
    <source>
        <strain evidence="2">DX-1</strain>
    </source>
</reference>
<sequence>MGEDDPLNRERAIVTEEQSKEVLVKAKSGSKDWLRGLEVGGIWLAAIVALISIWITHRDISSQIKSLQDQLTLDHPAKLRISHVEIWESGKRRDDVVVLRPTAEISGRFPLVNVGKDYADVVRMFCEVKWVVGELPMYRSFWEGTPQTKCGDFGRLPTPDEFKPEIKPRFGTVTGLVMRPGFGAMWEFKTIVPNNYTPQMRLLVWGTVQYRDRVSEHSYVFARFYDPNLGRFRAEADPDFEGQESDERR</sequence>
<dbReference type="EMBL" id="CP002418">
    <property type="protein sequence ID" value="ADU45206.1"/>
    <property type="molecule type" value="Genomic_DNA"/>
</dbReference>
<keyword evidence="1" id="KW-1133">Transmembrane helix</keyword>
<evidence type="ECO:0000256" key="1">
    <source>
        <dbReference type="SAM" id="Phobius"/>
    </source>
</evidence>
<evidence type="ECO:0000313" key="2">
    <source>
        <dbReference type="EMBL" id="ADU45206.1"/>
    </source>
</evidence>
<dbReference type="AlphaFoldDB" id="E6VER2"/>
<evidence type="ECO:0000313" key="3">
    <source>
        <dbReference type="Proteomes" id="UP000001402"/>
    </source>
</evidence>
<feature type="transmembrane region" description="Helical" evidence="1">
    <location>
        <begin position="33"/>
        <end position="55"/>
    </location>
</feature>
<keyword evidence="1" id="KW-0812">Transmembrane</keyword>
<accession>E6VER2</accession>
<dbReference type="KEGG" id="rpx:Rpdx1_3638"/>
<gene>
    <name evidence="2" type="ordered locus">Rpdx1_3638</name>
</gene>
<organism evidence="2 3">
    <name type="scientific">Rhodopseudomonas palustris (strain DX-1)</name>
    <dbReference type="NCBI Taxonomy" id="652103"/>
    <lineage>
        <taxon>Bacteria</taxon>
        <taxon>Pseudomonadati</taxon>
        <taxon>Pseudomonadota</taxon>
        <taxon>Alphaproteobacteria</taxon>
        <taxon>Hyphomicrobiales</taxon>
        <taxon>Nitrobacteraceae</taxon>
        <taxon>Rhodopseudomonas</taxon>
    </lineage>
</organism>